<keyword evidence="3" id="KW-0472">Membrane</keyword>
<evidence type="ECO:0000259" key="4">
    <source>
        <dbReference type="Pfam" id="PF10145"/>
    </source>
</evidence>
<feature type="transmembrane region" description="Helical" evidence="3">
    <location>
        <begin position="608"/>
        <end position="633"/>
    </location>
</feature>
<dbReference type="PANTHER" id="PTHR37813">
    <property type="entry name" value="FELS-2 PROPHAGE PROTEIN"/>
    <property type="match status" value="1"/>
</dbReference>
<dbReference type="EMBL" id="MUKV01000018">
    <property type="protein sequence ID" value="OQS37623.1"/>
    <property type="molecule type" value="Genomic_DNA"/>
</dbReference>
<name>A0A1W0CSG1_9NEIS</name>
<dbReference type="AlphaFoldDB" id="A0A1W0CSG1"/>
<keyword evidence="3" id="KW-0812">Transmembrane</keyword>
<evidence type="ECO:0000256" key="3">
    <source>
        <dbReference type="SAM" id="Phobius"/>
    </source>
</evidence>
<proteinExistence type="predicted"/>
<comment type="caution">
    <text evidence="5">The sequence shown here is derived from an EMBL/GenBank/DDBJ whole genome shotgun (WGS) entry which is preliminary data.</text>
</comment>
<sequence>MDKNLAVSVTIGARAGTALAAFGNIKQSLAGLGQATSLLKNKQTELGNAIQRHMGTLAPKTLATMNREYVRLGQTIDQLQSKQARLNRLQAQGETLRNTRADLRSQAMETIGTSVALAVPVVQSVRLAAGYQDAIKDVAITGDMTPKEEAKLGQTVRDAAMRFNQMQSEVAKGVGILIAEGMSPDKAKDQVGLLAKFTTATRASMEDAARMNVAFDQLGVKDKELAFNQATKGGKQGSFEVKDMARWFPELGGQLKSLGVVGNEAVVNMASRLQIARRTAGSNDEAANNFKNFLAKLTSPDTQQDFAKIGVNLQGSLINIAKQGFDPVEGAVGIIMEKMRTASPQAAAELEKLSAELSSIKDPAERAAEMERRRTMIEALGNRAGLSSMFQDMQAMSYLLAEVQNRGDLKKIREEVQTGKGKSGKSQIDEDFEKRMTGATEQFKKFKIGMVDIGITLGDALLPSINALTQEMIPVVKSFGDWVKANPDLVKGAIGLAGGLLASKLGFIGLKYALNLALTPFHAVATACTVLSSRFTIVRALLAGGVPRLPLLLQFFGMGAQRAGQLASMLGKLGSGMGWLSAKAMALGRALGGGLMRGGLMVGRTLLWLGRALLMNPIGLLITGIAIGAYLIYRHWDKIKPWFQGLWAGVKAAFAGGIGGVAKLILNWSPLGLFYKAFAGVMKWFGVSLPKNFTDFGGMLIGGLVNGIKTKIGAAKEAIVGFGQGVKGWFANTLGIRSPSRVFMGFGDNIAQGAALGISRSSAQASKAAGHMAQATLKAASQASAPASMVNRAQSGAGPMSGGGVVVHLTQTFNLEGGGKELKSQIQQATQLTVHELEKLMERVVANQRRRGYA</sequence>
<keyword evidence="2" id="KW-0175">Coiled coil</keyword>
<dbReference type="RefSeq" id="WP_081555899.1">
    <property type="nucleotide sequence ID" value="NZ_MUKV01000018.1"/>
</dbReference>
<evidence type="ECO:0000313" key="5">
    <source>
        <dbReference type="EMBL" id="OQS37623.1"/>
    </source>
</evidence>
<evidence type="ECO:0000256" key="2">
    <source>
        <dbReference type="SAM" id="Coils"/>
    </source>
</evidence>
<dbReference type="InterPro" id="IPR010090">
    <property type="entry name" value="Phage_tape_meas"/>
</dbReference>
<keyword evidence="1" id="KW-1188">Viral release from host cell</keyword>
<feature type="coiled-coil region" evidence="2">
    <location>
        <begin position="62"/>
        <end position="106"/>
    </location>
</feature>
<accession>A0A1W0CSG1</accession>
<dbReference type="NCBIfam" id="TIGR01760">
    <property type="entry name" value="tape_meas_TP901"/>
    <property type="match status" value="1"/>
</dbReference>
<feature type="transmembrane region" description="Helical" evidence="3">
    <location>
        <begin position="645"/>
        <end position="666"/>
    </location>
</feature>
<evidence type="ECO:0000256" key="1">
    <source>
        <dbReference type="ARBA" id="ARBA00022612"/>
    </source>
</evidence>
<reference evidence="5 6" key="1">
    <citation type="submission" date="2017-02" db="EMBL/GenBank/DDBJ databases">
        <title>Chromobacterium haemolyticum H5244.</title>
        <authorList>
            <person name="Gulvik C.A."/>
        </authorList>
    </citation>
    <scope>NUCLEOTIDE SEQUENCE [LARGE SCALE GENOMIC DNA]</scope>
    <source>
        <strain evidence="5 6">H5244</strain>
    </source>
</reference>
<dbReference type="Proteomes" id="UP000192721">
    <property type="component" value="Unassembled WGS sequence"/>
</dbReference>
<evidence type="ECO:0000313" key="6">
    <source>
        <dbReference type="Proteomes" id="UP000192721"/>
    </source>
</evidence>
<keyword evidence="3" id="KW-1133">Transmembrane helix</keyword>
<dbReference type="PANTHER" id="PTHR37813:SF1">
    <property type="entry name" value="FELS-2 PROPHAGE PROTEIN"/>
    <property type="match status" value="1"/>
</dbReference>
<protein>
    <submittedName>
        <fullName evidence="5">Phage tail tape measure protein</fullName>
    </submittedName>
</protein>
<dbReference type="Pfam" id="PF10145">
    <property type="entry name" value="PhageMin_Tail"/>
    <property type="match status" value="1"/>
</dbReference>
<gene>
    <name evidence="5" type="ORF">B0T45_13955</name>
</gene>
<feature type="domain" description="Phage tail tape measure protein" evidence="4">
    <location>
        <begin position="157"/>
        <end position="346"/>
    </location>
</feature>
<organism evidence="5 6">
    <name type="scientific">Chromobacterium haemolyticum</name>
    <dbReference type="NCBI Taxonomy" id="394935"/>
    <lineage>
        <taxon>Bacteria</taxon>
        <taxon>Pseudomonadati</taxon>
        <taxon>Pseudomonadota</taxon>
        <taxon>Betaproteobacteria</taxon>
        <taxon>Neisseriales</taxon>
        <taxon>Chromobacteriaceae</taxon>
        <taxon>Chromobacterium</taxon>
    </lineage>
</organism>